<feature type="transmembrane region" description="Helical" evidence="1">
    <location>
        <begin position="12"/>
        <end position="30"/>
    </location>
</feature>
<gene>
    <name evidence="2" type="ORF">SO3561_09562</name>
</gene>
<accession>A0A250VV37</accession>
<evidence type="ECO:0000256" key="1">
    <source>
        <dbReference type="SAM" id="Phobius"/>
    </source>
</evidence>
<name>A0A250VV37_STROL</name>
<keyword evidence="1" id="KW-1133">Transmembrane helix</keyword>
<reference evidence="3" key="1">
    <citation type="submission" date="2017-05" db="EMBL/GenBank/DDBJ databases">
        <title>Streptomyces olivochromogenes NBRC 3561 whole genome shotgun sequence.</title>
        <authorList>
            <person name="Dohra H."/>
            <person name="Kodani S."/>
        </authorList>
    </citation>
    <scope>NUCLEOTIDE SEQUENCE [LARGE SCALE GENOMIC DNA]</scope>
    <source>
        <strain evidence="3">NBRC 3561</strain>
    </source>
</reference>
<protein>
    <submittedName>
        <fullName evidence="2">Uncharacterized protein</fullName>
    </submittedName>
</protein>
<keyword evidence="1" id="KW-0812">Transmembrane</keyword>
<keyword evidence="1" id="KW-0472">Membrane</keyword>
<dbReference type="EMBL" id="BDQI01000043">
    <property type="protein sequence ID" value="GAX57991.1"/>
    <property type="molecule type" value="Genomic_DNA"/>
</dbReference>
<keyword evidence="3" id="KW-1185">Reference proteome</keyword>
<dbReference type="STRING" id="1963.AQJ27_36545"/>
<proteinExistence type="predicted"/>
<dbReference type="AlphaFoldDB" id="A0A250VV37"/>
<dbReference type="Proteomes" id="UP000217446">
    <property type="component" value="Unassembled WGS sequence"/>
</dbReference>
<feature type="transmembrane region" description="Helical" evidence="1">
    <location>
        <begin position="36"/>
        <end position="53"/>
    </location>
</feature>
<evidence type="ECO:0000313" key="3">
    <source>
        <dbReference type="Proteomes" id="UP000217446"/>
    </source>
</evidence>
<sequence length="60" mass="6553">MNRRTTLLDAGEILAWWAVLTLLWLVFISAVTPMELVVGTSAALVAAVAAWGARRAVSRW</sequence>
<organism evidence="2 3">
    <name type="scientific">Streptomyces olivochromogenes</name>
    <dbReference type="NCBI Taxonomy" id="1963"/>
    <lineage>
        <taxon>Bacteria</taxon>
        <taxon>Bacillati</taxon>
        <taxon>Actinomycetota</taxon>
        <taxon>Actinomycetes</taxon>
        <taxon>Kitasatosporales</taxon>
        <taxon>Streptomycetaceae</taxon>
        <taxon>Streptomyces</taxon>
    </lineage>
</organism>
<dbReference type="RefSeq" id="WP_067378383.1">
    <property type="nucleotide sequence ID" value="NZ_BDQI01000043.1"/>
</dbReference>
<comment type="caution">
    <text evidence="2">The sequence shown here is derived from an EMBL/GenBank/DDBJ whole genome shotgun (WGS) entry which is preliminary data.</text>
</comment>
<evidence type="ECO:0000313" key="2">
    <source>
        <dbReference type="EMBL" id="GAX57991.1"/>
    </source>
</evidence>